<accession>A0A9P3LBQ7</accession>
<dbReference type="AlphaFoldDB" id="A0A9P3LBQ7"/>
<gene>
    <name evidence="1" type="ORF">PsYK624_058320</name>
</gene>
<reference evidence="1 2" key="1">
    <citation type="submission" date="2021-08" db="EMBL/GenBank/DDBJ databases">
        <title>Draft Genome Sequence of Phanerochaete sordida strain YK-624.</title>
        <authorList>
            <person name="Mori T."/>
            <person name="Dohra H."/>
            <person name="Suzuki T."/>
            <person name="Kawagishi H."/>
            <person name="Hirai H."/>
        </authorList>
    </citation>
    <scope>NUCLEOTIDE SEQUENCE [LARGE SCALE GENOMIC DNA]</scope>
    <source>
        <strain evidence="1 2">YK-624</strain>
    </source>
</reference>
<organism evidence="1 2">
    <name type="scientific">Phanerochaete sordida</name>
    <dbReference type="NCBI Taxonomy" id="48140"/>
    <lineage>
        <taxon>Eukaryota</taxon>
        <taxon>Fungi</taxon>
        <taxon>Dikarya</taxon>
        <taxon>Basidiomycota</taxon>
        <taxon>Agaricomycotina</taxon>
        <taxon>Agaricomycetes</taxon>
        <taxon>Polyporales</taxon>
        <taxon>Phanerochaetaceae</taxon>
        <taxon>Phanerochaete</taxon>
    </lineage>
</organism>
<dbReference type="SUPFAM" id="SSF53187">
    <property type="entry name" value="Zn-dependent exopeptidases"/>
    <property type="match status" value="1"/>
</dbReference>
<dbReference type="OrthoDB" id="6119954at2759"/>
<name>A0A9P3LBQ7_9APHY</name>
<dbReference type="Proteomes" id="UP000703269">
    <property type="component" value="Unassembled WGS sequence"/>
</dbReference>
<dbReference type="InterPro" id="IPR052030">
    <property type="entry name" value="Peptidase_M20/M20A_hydrolases"/>
</dbReference>
<keyword evidence="2" id="KW-1185">Reference proteome</keyword>
<dbReference type="EMBL" id="BPQB01000013">
    <property type="protein sequence ID" value="GJE89726.1"/>
    <property type="molecule type" value="Genomic_DNA"/>
</dbReference>
<evidence type="ECO:0000313" key="2">
    <source>
        <dbReference type="Proteomes" id="UP000703269"/>
    </source>
</evidence>
<evidence type="ECO:0000313" key="1">
    <source>
        <dbReference type="EMBL" id="GJE89726.1"/>
    </source>
</evidence>
<comment type="caution">
    <text evidence="1">The sequence shown here is derived from an EMBL/GenBank/DDBJ whole genome shotgun (WGS) entry which is preliminary data.</text>
</comment>
<dbReference type="Gene3D" id="3.40.630.10">
    <property type="entry name" value="Zn peptidases"/>
    <property type="match status" value="1"/>
</dbReference>
<dbReference type="PANTHER" id="PTHR30575">
    <property type="entry name" value="PEPTIDASE M20"/>
    <property type="match status" value="1"/>
</dbReference>
<dbReference type="GO" id="GO:0016805">
    <property type="term" value="F:dipeptidase activity"/>
    <property type="evidence" value="ECO:0007669"/>
    <property type="project" value="TreeGrafter"/>
</dbReference>
<protein>
    <submittedName>
        <fullName evidence="1">Uncharacterized protein</fullName>
    </submittedName>
</protein>
<sequence>MATLLPDTILRHVRLPASMVLTFCDHLHEPTTCAGPDAGSWLSGDSDVVSPHSRWAHLDTACMLIAGAAVIQQQAGPPSLTPAGRLQKTLRPRCARGLHRETRLVVQRHHVLETAWGAHFSCGSPGRTIVVNSEMDALPGIRHACGNNLIAIAGVATACVLHAAME</sequence>
<dbReference type="PANTHER" id="PTHR30575:SF0">
    <property type="entry name" value="XAA-ARG DIPEPTIDASE"/>
    <property type="match status" value="1"/>
</dbReference>
<proteinExistence type="predicted"/>